<accession>A0A8E3S9A3</accession>
<dbReference type="EMBL" id="CP022011">
    <property type="protein sequence ID" value="QDJ13954.1"/>
    <property type="molecule type" value="Genomic_DNA"/>
</dbReference>
<name>A0A8E3S9A3_9PAST</name>
<dbReference type="Proteomes" id="UP000955338">
    <property type="component" value="Chromosome"/>
</dbReference>
<feature type="compositionally biased region" description="Basic and acidic residues" evidence="1">
    <location>
        <begin position="153"/>
        <end position="164"/>
    </location>
</feature>
<gene>
    <name evidence="2" type="ORF">CEP48_00195</name>
</gene>
<proteinExistence type="predicted"/>
<evidence type="ECO:0000256" key="1">
    <source>
        <dbReference type="SAM" id="MobiDB-lite"/>
    </source>
</evidence>
<dbReference type="NCBIfam" id="NF040584">
    <property type="entry name" value="STY4534_fam"/>
    <property type="match status" value="1"/>
</dbReference>
<protein>
    <submittedName>
        <fullName evidence="2">Uncharacterized protein</fullName>
    </submittedName>
</protein>
<keyword evidence="3" id="KW-1185">Reference proteome</keyword>
<organism evidence="2 3">
    <name type="scientific">Mergibacter septicus</name>
    <dbReference type="NCBI Taxonomy" id="221402"/>
    <lineage>
        <taxon>Bacteria</taxon>
        <taxon>Pseudomonadati</taxon>
        <taxon>Pseudomonadota</taxon>
        <taxon>Gammaproteobacteria</taxon>
        <taxon>Pasteurellales</taxon>
        <taxon>Pasteurellaceae</taxon>
        <taxon>Mergibacter</taxon>
    </lineage>
</organism>
<dbReference type="AlphaFoldDB" id="A0A8E3S9A3"/>
<evidence type="ECO:0000313" key="3">
    <source>
        <dbReference type="Proteomes" id="UP000955338"/>
    </source>
</evidence>
<dbReference type="RefSeq" id="WP_261919964.1">
    <property type="nucleotide sequence ID" value="NZ_CP022011.1"/>
</dbReference>
<dbReference type="Pfam" id="PF12101">
    <property type="entry name" value="DUF3577"/>
    <property type="match status" value="1"/>
</dbReference>
<feature type="compositionally biased region" description="Low complexity" evidence="1">
    <location>
        <begin position="138"/>
        <end position="151"/>
    </location>
</feature>
<sequence length="164" mass="18238">MTAQTQQKTYFNLHTTGIGYLSNIREVKPKKGAAFWACDISALSGSSDDVQYTKFSCNVIGKDASSLVRRCIDASERGSKILISFTLSDLWYDTFTYSKGEKAGQVGVMLKARLINIKMIKIDGKVVYKSQSTQEVNTQSTQTVDTQTVVTKNESEEPKYSDSF</sequence>
<dbReference type="InterPro" id="IPR021960">
    <property type="entry name" value="DUF3577"/>
</dbReference>
<evidence type="ECO:0000313" key="2">
    <source>
        <dbReference type="EMBL" id="QDJ13954.1"/>
    </source>
</evidence>
<feature type="region of interest" description="Disordered" evidence="1">
    <location>
        <begin position="137"/>
        <end position="164"/>
    </location>
</feature>
<reference evidence="2" key="1">
    <citation type="submission" date="2017-06" db="EMBL/GenBank/DDBJ databases">
        <title>Genome sequencing of pathogenic and non-pathogenic strains within Bisgaard taxon 40.</title>
        <authorList>
            <person name="Ladner J.T."/>
            <person name="Lovett S.P."/>
            <person name="Koroleva G."/>
            <person name="Lorch J.M."/>
        </authorList>
    </citation>
    <scope>NUCLEOTIDE SEQUENCE</scope>
    <source>
        <strain evidence="2">27576-1-I1</strain>
    </source>
</reference>